<comment type="caution">
    <text evidence="4">The sequence shown here is derived from an EMBL/GenBank/DDBJ whole genome shotgun (WGS) entry which is preliminary data.</text>
</comment>
<feature type="compositionally biased region" description="Polar residues" evidence="1">
    <location>
        <begin position="695"/>
        <end position="704"/>
    </location>
</feature>
<protein>
    <recommendedName>
        <fullName evidence="3">Phospholipid/glycerol acyltransferase domain-containing protein</fullName>
    </recommendedName>
</protein>
<keyword evidence="2" id="KW-0472">Membrane</keyword>
<reference evidence="4 5" key="1">
    <citation type="submission" date="2015-11" db="EMBL/GenBank/DDBJ databases">
        <title>The genome of Debaryomyces fabryi.</title>
        <authorList>
            <person name="Tafer H."/>
            <person name="Lopandic K."/>
        </authorList>
    </citation>
    <scope>NUCLEOTIDE SEQUENCE [LARGE SCALE GENOMIC DNA]</scope>
    <source>
        <strain evidence="4 5">CBS 789</strain>
    </source>
</reference>
<evidence type="ECO:0000313" key="4">
    <source>
        <dbReference type="EMBL" id="KSA00458.1"/>
    </source>
</evidence>
<sequence length="721" mass="80987">MVTTDKDSEKKKDDNSKRSTIEVENGLLTRILTIISYDLVLWFFSAVIHTFFREVKSRGTFNIPKKGAIVFVIAPHANQFIDPIVVMSSVKEYSRRRIAFLVAAKSYRRKFIGTGAKFTGAIPVERAQDLLKPGTGTIKLQDIEDGTIVVGEGTSFTKECMKKGLIGLPESLGNAVIESIESDTKLTLRKTFQINVSEPNEADKKRIQRLTEGTSYKVAPHVDNNSVFQHVFDHLNRGNVLGMFPEGGSHDRPDLLPLKPGVAIMALGAAAKSEDPDAIINIIPVGMNYFHPHKFRSRAVIEFGKPIKVDKKLGEKYEENPKDSVAKLIDVITLGLKEVTVTCGDYDTLMALQAARRLYTSSNRESIPLPLVVEMNRRLVKGYQKYSNDPDVVEMKTLVSNYNKKLMRMGLHDHQVESLTETNRLHTFVTFSARLFKVFLFLGLSMPGIFLFSPVFIVGRRIARKKAKEALAGSVVKIKANDVLGTWKILVALVLAPSLYIFYSIIGTFLIIKLNITKDKIPTVIIFLVCYGWSVLTTYASLRIGEIGIDYYKSLKPLFYSLLSHHKDIIQIEDLKRNRTLLAEKVTEFCNSYGPDMFEDFDKFYRQYNNIESSEYVNESESDIENVPVSNTVNRPSMSLLRSASFNINNLADVPIFSIPGFLDLQSDVEDDESKAEDESDESSSSDTSDIEATNDASNLQQSKLRLRNAMKSKFTAQDNP</sequence>
<feature type="transmembrane region" description="Helical" evidence="2">
    <location>
        <begin position="27"/>
        <end position="52"/>
    </location>
</feature>
<evidence type="ECO:0000259" key="3">
    <source>
        <dbReference type="SMART" id="SM00563"/>
    </source>
</evidence>
<feature type="transmembrane region" description="Helical" evidence="2">
    <location>
        <begin position="438"/>
        <end position="458"/>
    </location>
</feature>
<dbReference type="GO" id="GO:0016287">
    <property type="term" value="F:glycerone-phosphate O-acyltransferase activity"/>
    <property type="evidence" value="ECO:0007669"/>
    <property type="project" value="TreeGrafter"/>
</dbReference>
<proteinExistence type="predicted"/>
<dbReference type="RefSeq" id="XP_015466560.1">
    <property type="nucleotide sequence ID" value="XM_015612614.1"/>
</dbReference>
<evidence type="ECO:0000256" key="2">
    <source>
        <dbReference type="SAM" id="Phobius"/>
    </source>
</evidence>
<name>A0A0V1PWI7_9ASCO</name>
<feature type="region of interest" description="Disordered" evidence="1">
    <location>
        <begin position="669"/>
        <end position="721"/>
    </location>
</feature>
<keyword evidence="2" id="KW-1133">Transmembrane helix</keyword>
<dbReference type="InterPro" id="IPR052744">
    <property type="entry name" value="GPAT/DAPAT"/>
</dbReference>
<dbReference type="Proteomes" id="UP000054251">
    <property type="component" value="Unassembled WGS sequence"/>
</dbReference>
<keyword evidence="5" id="KW-1185">Reference proteome</keyword>
<feature type="transmembrane region" description="Helical" evidence="2">
    <location>
        <begin position="489"/>
        <end position="512"/>
    </location>
</feature>
<feature type="transmembrane region" description="Helical" evidence="2">
    <location>
        <begin position="524"/>
        <end position="542"/>
    </location>
</feature>
<feature type="compositionally biased region" description="Acidic residues" evidence="1">
    <location>
        <begin position="669"/>
        <end position="684"/>
    </location>
</feature>
<dbReference type="GO" id="GO:0008654">
    <property type="term" value="P:phospholipid biosynthetic process"/>
    <property type="evidence" value="ECO:0007669"/>
    <property type="project" value="TreeGrafter"/>
</dbReference>
<organism evidence="4 5">
    <name type="scientific">Debaryomyces fabryi</name>
    <dbReference type="NCBI Taxonomy" id="58627"/>
    <lineage>
        <taxon>Eukaryota</taxon>
        <taxon>Fungi</taxon>
        <taxon>Dikarya</taxon>
        <taxon>Ascomycota</taxon>
        <taxon>Saccharomycotina</taxon>
        <taxon>Pichiomycetes</taxon>
        <taxon>Debaryomycetaceae</taxon>
        <taxon>Debaryomyces</taxon>
    </lineage>
</organism>
<dbReference type="SUPFAM" id="SSF69593">
    <property type="entry name" value="Glycerol-3-phosphate (1)-acyltransferase"/>
    <property type="match status" value="2"/>
</dbReference>
<dbReference type="AlphaFoldDB" id="A0A0V1PWI7"/>
<dbReference type="PANTHER" id="PTHR31605">
    <property type="entry name" value="GLYCEROL-3-PHOSPHATE O-ACYLTRANSFERASE 1"/>
    <property type="match status" value="1"/>
</dbReference>
<feature type="domain" description="Phospholipid/glycerol acyltransferase" evidence="3">
    <location>
        <begin position="70"/>
        <end position="290"/>
    </location>
</feature>
<dbReference type="InterPro" id="IPR002123">
    <property type="entry name" value="Plipid/glycerol_acylTrfase"/>
</dbReference>
<evidence type="ECO:0000256" key="1">
    <source>
        <dbReference type="SAM" id="MobiDB-lite"/>
    </source>
</evidence>
<dbReference type="PANTHER" id="PTHR31605:SF2">
    <property type="entry name" value="GLYCEROL-3-PHOSPHATE O-ACYLTRANSFERASE 2"/>
    <property type="match status" value="1"/>
</dbReference>
<gene>
    <name evidence="4" type="ORF">AC631_03785</name>
</gene>
<keyword evidence="2" id="KW-0812">Transmembrane</keyword>
<dbReference type="EMBL" id="LMYN01000087">
    <property type="protein sequence ID" value="KSA00458.1"/>
    <property type="molecule type" value="Genomic_DNA"/>
</dbReference>
<evidence type="ECO:0000313" key="5">
    <source>
        <dbReference type="Proteomes" id="UP000054251"/>
    </source>
</evidence>
<accession>A0A0V1PWI7</accession>
<dbReference type="SMART" id="SM00563">
    <property type="entry name" value="PlsC"/>
    <property type="match status" value="1"/>
</dbReference>
<dbReference type="OrthoDB" id="2427554at2759"/>
<dbReference type="GO" id="GO:0004366">
    <property type="term" value="F:glycerol-3-phosphate O-acyltransferase activity"/>
    <property type="evidence" value="ECO:0007669"/>
    <property type="project" value="TreeGrafter"/>
</dbReference>
<dbReference type="GeneID" id="26840794"/>